<dbReference type="InterPro" id="IPR055410">
    <property type="entry name" value="Beta-prop_CAF1B_HIR1"/>
</dbReference>
<evidence type="ECO:0000313" key="9">
    <source>
        <dbReference type="EMBL" id="KAJ3053798.1"/>
    </source>
</evidence>
<protein>
    <recommendedName>
        <fullName evidence="8">CAF1B/HIR1 beta-propeller domain-containing protein</fullName>
    </recommendedName>
</protein>
<evidence type="ECO:0000256" key="2">
    <source>
        <dbReference type="ARBA" id="ARBA00022574"/>
    </source>
</evidence>
<reference evidence="9" key="1">
    <citation type="submission" date="2020-05" db="EMBL/GenBank/DDBJ databases">
        <title>Phylogenomic resolution of chytrid fungi.</title>
        <authorList>
            <person name="Stajich J.E."/>
            <person name="Amses K."/>
            <person name="Simmons R."/>
            <person name="Seto K."/>
            <person name="Myers J."/>
            <person name="Bonds A."/>
            <person name="Quandt C.A."/>
            <person name="Barry K."/>
            <person name="Liu P."/>
            <person name="Grigoriev I."/>
            <person name="Longcore J.E."/>
            <person name="James T.Y."/>
        </authorList>
    </citation>
    <scope>NUCLEOTIDE SEQUENCE</scope>
    <source>
        <strain evidence="9">JEL0318</strain>
    </source>
</reference>
<feature type="region of interest" description="Disordered" evidence="7">
    <location>
        <begin position="202"/>
        <end position="225"/>
    </location>
</feature>
<dbReference type="GO" id="GO:0006335">
    <property type="term" value="P:DNA replication-dependent chromatin assembly"/>
    <property type="evidence" value="ECO:0007669"/>
    <property type="project" value="InterPro"/>
</dbReference>
<sequence length="225" mass="23805">MDIDGETDTMSGRIVKLPYRWVYAVMTQDSILIYDTESSYPRAIVANLHYATLTDAAWSMDGCTLLITSTDGFCSVVSFESGELGVPAPHLVAFLTNDIHSSSGAAVTSAKSVTSDATITLASSLIKRKTAPAPANSADATVRTGPGGLVGSDAKACVDAMDVDGPVRGVEVEAFIGESVELKVEAVKVENMELEPIKVEEDTKEATNVPETKKRRIAPTFISSA</sequence>
<evidence type="ECO:0000256" key="1">
    <source>
        <dbReference type="ARBA" id="ARBA00004123"/>
    </source>
</evidence>
<dbReference type="GO" id="GO:0006281">
    <property type="term" value="P:DNA repair"/>
    <property type="evidence" value="ECO:0007669"/>
    <property type="project" value="UniProtKB-KW"/>
</dbReference>
<dbReference type="GO" id="GO:0005634">
    <property type="term" value="C:nucleus"/>
    <property type="evidence" value="ECO:0007669"/>
    <property type="project" value="UniProtKB-SubCell"/>
</dbReference>
<keyword evidence="5" id="KW-0234">DNA repair</keyword>
<comment type="caution">
    <text evidence="9">The sequence shown here is derived from an EMBL/GenBank/DDBJ whole genome shotgun (WGS) entry which is preliminary data.</text>
</comment>
<comment type="subcellular location">
    <subcellularLocation>
        <location evidence="1">Nucleus</location>
    </subcellularLocation>
</comment>
<evidence type="ECO:0000256" key="4">
    <source>
        <dbReference type="ARBA" id="ARBA00022763"/>
    </source>
</evidence>
<evidence type="ECO:0000256" key="7">
    <source>
        <dbReference type="SAM" id="MobiDB-lite"/>
    </source>
</evidence>
<dbReference type="InterPro" id="IPR011044">
    <property type="entry name" value="Quino_amine_DH_bsu"/>
</dbReference>
<organism evidence="9 10">
    <name type="scientific">Rhizophlyctis rosea</name>
    <dbReference type="NCBI Taxonomy" id="64517"/>
    <lineage>
        <taxon>Eukaryota</taxon>
        <taxon>Fungi</taxon>
        <taxon>Fungi incertae sedis</taxon>
        <taxon>Chytridiomycota</taxon>
        <taxon>Chytridiomycota incertae sedis</taxon>
        <taxon>Chytridiomycetes</taxon>
        <taxon>Rhizophlyctidales</taxon>
        <taxon>Rhizophlyctidaceae</taxon>
        <taxon>Rhizophlyctis</taxon>
    </lineage>
</organism>
<proteinExistence type="predicted"/>
<keyword evidence="4" id="KW-0227">DNA damage</keyword>
<evidence type="ECO:0000259" key="8">
    <source>
        <dbReference type="Pfam" id="PF24105"/>
    </source>
</evidence>
<name>A0AAD5X3V1_9FUNG</name>
<dbReference type="EMBL" id="JADGJD010000179">
    <property type="protein sequence ID" value="KAJ3053798.1"/>
    <property type="molecule type" value="Genomic_DNA"/>
</dbReference>
<evidence type="ECO:0000256" key="6">
    <source>
        <dbReference type="ARBA" id="ARBA00023242"/>
    </source>
</evidence>
<keyword evidence="6" id="KW-0539">Nucleus</keyword>
<dbReference type="Pfam" id="PF24105">
    <property type="entry name" value="Beta-prop_CAF1B_HIR1"/>
    <property type="match status" value="1"/>
</dbReference>
<gene>
    <name evidence="9" type="ORF">HK097_003363</name>
</gene>
<accession>A0AAD5X3V1</accession>
<dbReference type="Proteomes" id="UP001212841">
    <property type="component" value="Unassembled WGS sequence"/>
</dbReference>
<keyword evidence="3" id="KW-0677">Repeat</keyword>
<keyword evidence="10" id="KW-1185">Reference proteome</keyword>
<evidence type="ECO:0000256" key="3">
    <source>
        <dbReference type="ARBA" id="ARBA00022737"/>
    </source>
</evidence>
<dbReference type="AlphaFoldDB" id="A0AAD5X3V1"/>
<evidence type="ECO:0000313" key="10">
    <source>
        <dbReference type="Proteomes" id="UP001212841"/>
    </source>
</evidence>
<dbReference type="GO" id="GO:0006334">
    <property type="term" value="P:nucleosome assembly"/>
    <property type="evidence" value="ECO:0007669"/>
    <property type="project" value="TreeGrafter"/>
</dbReference>
<dbReference type="GO" id="GO:0033186">
    <property type="term" value="C:CAF-1 complex"/>
    <property type="evidence" value="ECO:0007669"/>
    <property type="project" value="TreeGrafter"/>
</dbReference>
<keyword evidence="2" id="KW-0853">WD repeat</keyword>
<evidence type="ECO:0000256" key="5">
    <source>
        <dbReference type="ARBA" id="ARBA00023204"/>
    </source>
</evidence>
<dbReference type="PANTHER" id="PTHR15271:SF4">
    <property type="entry name" value="CHROMATIN ASSEMBLY FACTOR 1 SUBUNIT B"/>
    <property type="match status" value="1"/>
</dbReference>
<dbReference type="PANTHER" id="PTHR15271">
    <property type="entry name" value="CHROMATIN ASSEMBLY FACTOR 1 SUBUNIT B"/>
    <property type="match status" value="1"/>
</dbReference>
<feature type="domain" description="CAF1B/HIR1 beta-propeller" evidence="8">
    <location>
        <begin position="12"/>
        <end position="84"/>
    </location>
</feature>
<dbReference type="InterPro" id="IPR045145">
    <property type="entry name" value="PTHR15271"/>
</dbReference>
<dbReference type="SUPFAM" id="SSF50969">
    <property type="entry name" value="YVTN repeat-like/Quinoprotein amine dehydrogenase"/>
    <property type="match status" value="1"/>
</dbReference>